<dbReference type="PANTHER" id="PTHR45036">
    <property type="entry name" value="METHYLTRANSFERASE LIKE 7B"/>
    <property type="match status" value="1"/>
</dbReference>
<proteinExistence type="predicted"/>
<geneLocation type="plasmid" evidence="2 3">
    <name>unnamed1</name>
</geneLocation>
<dbReference type="GO" id="GO:0032259">
    <property type="term" value="P:methylation"/>
    <property type="evidence" value="ECO:0007669"/>
    <property type="project" value="UniProtKB-KW"/>
</dbReference>
<dbReference type="Gene3D" id="3.40.50.150">
    <property type="entry name" value="Vaccinia Virus protein VP39"/>
    <property type="match status" value="1"/>
</dbReference>
<dbReference type="InterPro" id="IPR013216">
    <property type="entry name" value="Methyltransf_11"/>
</dbReference>
<evidence type="ECO:0000313" key="3">
    <source>
        <dbReference type="Proteomes" id="UP000501452"/>
    </source>
</evidence>
<evidence type="ECO:0000259" key="1">
    <source>
        <dbReference type="Pfam" id="PF08241"/>
    </source>
</evidence>
<dbReference type="GO" id="GO:0008757">
    <property type="term" value="F:S-adenosylmethionine-dependent methyltransferase activity"/>
    <property type="evidence" value="ECO:0007669"/>
    <property type="project" value="InterPro"/>
</dbReference>
<evidence type="ECO:0000313" key="2">
    <source>
        <dbReference type="EMBL" id="QIN85524.1"/>
    </source>
</evidence>
<dbReference type="Pfam" id="PF08241">
    <property type="entry name" value="Methyltransf_11"/>
    <property type="match status" value="1"/>
</dbReference>
<reference evidence="2 3" key="1">
    <citation type="submission" date="2019-10" db="EMBL/GenBank/DDBJ databases">
        <title>Rubrobacter sp nov SCSIO 52090 isolated from a deep-sea sediment in the South China Sea.</title>
        <authorList>
            <person name="Chen R.W."/>
        </authorList>
    </citation>
    <scope>NUCLEOTIDE SEQUENCE [LARGE SCALE GENOMIC DNA]</scope>
    <source>
        <strain evidence="2 3">SCSIO 52909</strain>
        <plasmid evidence="2 3">unnamed1</plasmid>
    </source>
</reference>
<protein>
    <submittedName>
        <fullName evidence="2">Methyltransferase domain-containing protein</fullName>
    </submittedName>
</protein>
<name>A0A6G8QG96_9ACTN</name>
<accession>A0A6G8QG96</accession>
<keyword evidence="3" id="KW-1185">Reference proteome</keyword>
<dbReference type="SUPFAM" id="SSF53335">
    <property type="entry name" value="S-adenosyl-L-methionine-dependent methyltransferases"/>
    <property type="match status" value="1"/>
</dbReference>
<gene>
    <name evidence="2" type="ORF">GBA63_22020</name>
</gene>
<keyword evidence="2" id="KW-0489">Methyltransferase</keyword>
<dbReference type="EMBL" id="CP045120">
    <property type="protein sequence ID" value="QIN85524.1"/>
    <property type="molecule type" value="Genomic_DNA"/>
</dbReference>
<dbReference type="InterPro" id="IPR052356">
    <property type="entry name" value="Thiol_S-MT"/>
</dbReference>
<sequence length="186" mass="20360">MELPENLGLRRLREKALDGLRGRVLELGIGTGRNLPLYPEAVTHLVGVDPDGAMLGRARGRARGAPFAVDLIPAVAEELPFEDASFDAAVATLAFCTVQEPQKALSEARRVLKEGAGLRLLEHVKMDRKHVAWAQEKATPIWKRLAGGCRLDRDTLAAVREAGFEVERVERHLDGLVLTVFARNPG</sequence>
<dbReference type="KEGG" id="rub:GBA63_22020"/>
<feature type="domain" description="Methyltransferase type 11" evidence="1">
    <location>
        <begin position="25"/>
        <end position="116"/>
    </location>
</feature>
<dbReference type="Proteomes" id="UP000501452">
    <property type="component" value="Plasmid unnamed1"/>
</dbReference>
<organism evidence="2 3">
    <name type="scientific">Rubrobacter tropicus</name>
    <dbReference type="NCBI Taxonomy" id="2653851"/>
    <lineage>
        <taxon>Bacteria</taxon>
        <taxon>Bacillati</taxon>
        <taxon>Actinomycetota</taxon>
        <taxon>Rubrobacteria</taxon>
        <taxon>Rubrobacterales</taxon>
        <taxon>Rubrobacteraceae</taxon>
        <taxon>Rubrobacter</taxon>
    </lineage>
</organism>
<dbReference type="CDD" id="cd02440">
    <property type="entry name" value="AdoMet_MTases"/>
    <property type="match status" value="1"/>
</dbReference>
<dbReference type="AlphaFoldDB" id="A0A6G8QG96"/>
<dbReference type="PANTHER" id="PTHR45036:SF1">
    <property type="entry name" value="METHYLTRANSFERASE LIKE 7A"/>
    <property type="match status" value="1"/>
</dbReference>
<dbReference type="InterPro" id="IPR029063">
    <property type="entry name" value="SAM-dependent_MTases_sf"/>
</dbReference>
<keyword evidence="2" id="KW-0614">Plasmid</keyword>
<keyword evidence="2" id="KW-0808">Transferase</keyword>